<dbReference type="OrthoDB" id="3378406at2"/>
<protein>
    <recommendedName>
        <fullName evidence="3">Polymerase nucleotidyl transferase domain-containing protein</fullName>
    </recommendedName>
</protein>
<evidence type="ECO:0000313" key="1">
    <source>
        <dbReference type="EMBL" id="BAL92189.1"/>
    </source>
</evidence>
<dbReference type="Proteomes" id="UP000007882">
    <property type="component" value="Chromosome"/>
</dbReference>
<reference evidence="1 2" key="1">
    <citation type="submission" date="2012-02" db="EMBL/GenBank/DDBJ databases">
        <title>Complete genome sequence of Actinoplanes missouriensis 431 (= NBRC 102363).</title>
        <authorList>
            <person name="Ohnishi Y."/>
            <person name="Ishikawa J."/>
            <person name="Sekine M."/>
            <person name="Hosoyama A."/>
            <person name="Harada T."/>
            <person name="Narita H."/>
            <person name="Hata T."/>
            <person name="Konno Y."/>
            <person name="Tutikane K."/>
            <person name="Fujita N."/>
            <person name="Horinouchi S."/>
            <person name="Hayakawa M."/>
        </authorList>
    </citation>
    <scope>NUCLEOTIDE SEQUENCE [LARGE SCALE GENOMIC DNA]</scope>
    <source>
        <strain evidence="2">ATCC 14538 / DSM 43046 / CBS 188.64 / JCM 3121 / NBRC 102363 / NCIMB 12654 / NRRL B-3342 / UNCC 431</strain>
    </source>
</reference>
<dbReference type="RefSeq" id="WP_014447074.1">
    <property type="nucleotide sequence ID" value="NC_017093.1"/>
</dbReference>
<evidence type="ECO:0000313" key="2">
    <source>
        <dbReference type="Proteomes" id="UP000007882"/>
    </source>
</evidence>
<sequence>MIGELDTTSVRGALAIRLRDVIQHRWAAEVQAIGVRGSVAHGDDAESSDVNMVVVTYRPRTGPKPARRKVDGVPVELSVVTAEDGLGQARQLTARWPLLADGFLTTLPLFDPDEWFIDQRDAHLTLLSEARPVEFTRLARDNWALASNAHARAVRLTQWYDTDTALVLMADARIHAAMVTGLLTRTHFRNDADAVKRTGVAMADMQELDAILKYQAEELTARGRPVDGTLGELFD</sequence>
<dbReference type="KEGG" id="ams:AMIS_69690"/>
<dbReference type="InterPro" id="IPR043519">
    <property type="entry name" value="NT_sf"/>
</dbReference>
<dbReference type="STRING" id="512565.AMIS_69690"/>
<dbReference type="HOGENOM" id="CLU_1174338_0_0_11"/>
<organism evidence="1 2">
    <name type="scientific">Actinoplanes missouriensis (strain ATCC 14538 / DSM 43046 / CBS 188.64 / JCM 3121 / NBRC 102363 / NCIMB 12654 / NRRL B-3342 / UNCC 431)</name>
    <dbReference type="NCBI Taxonomy" id="512565"/>
    <lineage>
        <taxon>Bacteria</taxon>
        <taxon>Bacillati</taxon>
        <taxon>Actinomycetota</taxon>
        <taxon>Actinomycetes</taxon>
        <taxon>Micromonosporales</taxon>
        <taxon>Micromonosporaceae</taxon>
        <taxon>Actinoplanes</taxon>
    </lineage>
</organism>
<dbReference type="Gene3D" id="3.30.460.10">
    <property type="entry name" value="Beta Polymerase, domain 2"/>
    <property type="match status" value="1"/>
</dbReference>
<accession>I0HGQ2</accession>
<dbReference type="PATRIC" id="fig|512565.3.peg.6973"/>
<gene>
    <name evidence="1" type="ordered locus">AMIS_69690</name>
</gene>
<dbReference type="SUPFAM" id="SSF81301">
    <property type="entry name" value="Nucleotidyltransferase"/>
    <property type="match status" value="1"/>
</dbReference>
<dbReference type="eggNOG" id="ENOG5031H1M">
    <property type="taxonomic scope" value="Bacteria"/>
</dbReference>
<dbReference type="AlphaFoldDB" id="I0HGQ2"/>
<evidence type="ECO:0008006" key="3">
    <source>
        <dbReference type="Google" id="ProtNLM"/>
    </source>
</evidence>
<keyword evidence="2" id="KW-1185">Reference proteome</keyword>
<proteinExistence type="predicted"/>
<dbReference type="EMBL" id="AP012319">
    <property type="protein sequence ID" value="BAL92189.1"/>
    <property type="molecule type" value="Genomic_DNA"/>
</dbReference>
<name>I0HGQ2_ACTM4</name>